<protein>
    <recommendedName>
        <fullName evidence="9">Aromatic-L-amino-acid decarboxylase</fullName>
        <ecNumber evidence="8">4.1.1.28</ecNumber>
    </recommendedName>
    <alternativeName>
        <fullName evidence="10">DOPA decarboxylase</fullName>
    </alternativeName>
</protein>
<comment type="cofactor">
    <cofactor evidence="1 11">
        <name>pyridoxal 5'-phosphate</name>
        <dbReference type="ChEBI" id="CHEBI:597326"/>
    </cofactor>
</comment>
<proteinExistence type="inferred from homology"/>
<dbReference type="Gene3D" id="3.90.1150.10">
    <property type="entry name" value="Aspartate Aminotransferase, domain 1"/>
    <property type="match status" value="1"/>
</dbReference>
<evidence type="ECO:0000256" key="7">
    <source>
        <dbReference type="ARBA" id="ARBA00023239"/>
    </source>
</evidence>
<dbReference type="Gene3D" id="3.40.640.10">
    <property type="entry name" value="Type I PLP-dependent aspartate aminotransferase-like (Major domain)"/>
    <property type="match status" value="2"/>
</dbReference>
<evidence type="ECO:0000256" key="6">
    <source>
        <dbReference type="ARBA" id="ARBA00022898"/>
    </source>
</evidence>
<evidence type="ECO:0000256" key="4">
    <source>
        <dbReference type="ARBA" id="ARBA00022584"/>
    </source>
</evidence>
<evidence type="ECO:0000256" key="2">
    <source>
        <dbReference type="ARBA" id="ARBA00009533"/>
    </source>
</evidence>
<keyword evidence="6 11" id="KW-0663">Pyridoxal phosphate</keyword>
<keyword evidence="4" id="KW-0127">Catecholamine biosynthesis</keyword>
<comment type="similarity">
    <text evidence="2 11">Belongs to the group II decarboxylase family.</text>
</comment>
<keyword evidence="12" id="KW-1185">Reference proteome</keyword>
<evidence type="ECO:0000256" key="3">
    <source>
        <dbReference type="ARBA" id="ARBA00011738"/>
    </source>
</evidence>
<evidence type="ECO:0000256" key="9">
    <source>
        <dbReference type="ARBA" id="ARBA00040968"/>
    </source>
</evidence>
<dbReference type="InterPro" id="IPR015424">
    <property type="entry name" value="PyrdxlP-dep_Trfase"/>
</dbReference>
<comment type="subunit">
    <text evidence="3">Homodimer.</text>
</comment>
<dbReference type="PANTHER" id="PTHR11999:SF167">
    <property type="entry name" value="AROMATIC-L-AMINO-ACID DECARBOXYLASE"/>
    <property type="match status" value="1"/>
</dbReference>
<evidence type="ECO:0000256" key="8">
    <source>
        <dbReference type="ARBA" id="ARBA00038886"/>
    </source>
</evidence>
<dbReference type="EC" id="4.1.1.28" evidence="8"/>
<dbReference type="InterPro" id="IPR015421">
    <property type="entry name" value="PyrdxlP-dep_Trfase_major"/>
</dbReference>
<dbReference type="PANTHER" id="PTHR11999">
    <property type="entry name" value="GROUP II PYRIDOXAL-5-PHOSPHATE DECARBOXYLASE"/>
    <property type="match status" value="1"/>
</dbReference>
<dbReference type="InterPro" id="IPR015422">
    <property type="entry name" value="PyrdxlP-dep_Trfase_small"/>
</dbReference>
<organism evidence="12 13">
    <name type="scientific">Limulus polyphemus</name>
    <name type="common">Atlantic horseshoe crab</name>
    <dbReference type="NCBI Taxonomy" id="6850"/>
    <lineage>
        <taxon>Eukaryota</taxon>
        <taxon>Metazoa</taxon>
        <taxon>Ecdysozoa</taxon>
        <taxon>Arthropoda</taxon>
        <taxon>Chelicerata</taxon>
        <taxon>Merostomata</taxon>
        <taxon>Xiphosura</taxon>
        <taxon>Limulidae</taxon>
        <taxon>Limulus</taxon>
    </lineage>
</organism>
<accession>A0ABM1C2A7</accession>
<evidence type="ECO:0000256" key="5">
    <source>
        <dbReference type="ARBA" id="ARBA00022793"/>
    </source>
</evidence>
<dbReference type="RefSeq" id="XP_013792954.1">
    <property type="nucleotide sequence ID" value="XM_013937500.1"/>
</dbReference>
<gene>
    <name evidence="13" type="primary">LOC106476882</name>
</gene>
<keyword evidence="7 11" id="KW-0456">Lyase</keyword>
<name>A0ABM1C2A7_LIMPO</name>
<dbReference type="Pfam" id="PF00282">
    <property type="entry name" value="Pyridoxal_deC"/>
    <property type="match status" value="1"/>
</dbReference>
<sequence>MVHWSSPRFHSYCPTGNSFPSICGEMLSGIFGCIGFSWSSCPASTDLEMTMLDWLGKMIDLPDEFLFSSNGKGGGVIQSGASESTLVALLSARNKAITAIQATTDWSRGTILEKLVYYTSTEVVGTLGTTSLCAFDNIKELGELCRKENLWFHIDASYAGAAFICPEFRYLLNGVQVSNKKSRVLLVEKVKNGEEIVKPFCITPEYVKYDLEEQTVDYRHWGITFGRRFRSLKMWFVFRMFGVSGLQAYIRKHVSLAHEFEDLVRKDVRFELIFPVTLGVVCFRLK</sequence>
<reference evidence="13" key="1">
    <citation type="submission" date="2025-08" db="UniProtKB">
        <authorList>
            <consortium name="RefSeq"/>
        </authorList>
    </citation>
    <scope>IDENTIFICATION</scope>
    <source>
        <tissue evidence="13">Muscle</tissue>
    </source>
</reference>
<dbReference type="InterPro" id="IPR010977">
    <property type="entry name" value="Aromatic_deC"/>
</dbReference>
<evidence type="ECO:0000256" key="11">
    <source>
        <dbReference type="RuleBase" id="RU000382"/>
    </source>
</evidence>
<evidence type="ECO:0000313" key="12">
    <source>
        <dbReference type="Proteomes" id="UP000694941"/>
    </source>
</evidence>
<feature type="non-terminal residue" evidence="13">
    <location>
        <position position="286"/>
    </location>
</feature>
<dbReference type="PRINTS" id="PR00800">
    <property type="entry name" value="YHDCRBOXLASE"/>
</dbReference>
<dbReference type="SUPFAM" id="SSF53383">
    <property type="entry name" value="PLP-dependent transferases"/>
    <property type="match status" value="1"/>
</dbReference>
<keyword evidence="5" id="KW-0210">Decarboxylase</keyword>
<evidence type="ECO:0000256" key="10">
    <source>
        <dbReference type="ARBA" id="ARBA00041275"/>
    </source>
</evidence>
<dbReference type="Proteomes" id="UP000694941">
    <property type="component" value="Unplaced"/>
</dbReference>
<evidence type="ECO:0000313" key="13">
    <source>
        <dbReference type="RefSeq" id="XP_013792954.1"/>
    </source>
</evidence>
<dbReference type="GeneID" id="106476882"/>
<dbReference type="InterPro" id="IPR002129">
    <property type="entry name" value="PyrdxlP-dep_de-COase"/>
</dbReference>
<evidence type="ECO:0000256" key="1">
    <source>
        <dbReference type="ARBA" id="ARBA00001933"/>
    </source>
</evidence>